<accession>A0A251UME5</accession>
<keyword evidence="1" id="KW-0472">Membrane</keyword>
<keyword evidence="1" id="KW-1133">Transmembrane helix</keyword>
<proteinExistence type="predicted"/>
<keyword evidence="3" id="KW-1185">Reference proteome</keyword>
<organism evidence="2 3">
    <name type="scientific">Helianthus annuus</name>
    <name type="common">Common sunflower</name>
    <dbReference type="NCBI Taxonomy" id="4232"/>
    <lineage>
        <taxon>Eukaryota</taxon>
        <taxon>Viridiplantae</taxon>
        <taxon>Streptophyta</taxon>
        <taxon>Embryophyta</taxon>
        <taxon>Tracheophyta</taxon>
        <taxon>Spermatophyta</taxon>
        <taxon>Magnoliopsida</taxon>
        <taxon>eudicotyledons</taxon>
        <taxon>Gunneridae</taxon>
        <taxon>Pentapetalae</taxon>
        <taxon>asterids</taxon>
        <taxon>campanulids</taxon>
        <taxon>Asterales</taxon>
        <taxon>Asteraceae</taxon>
        <taxon>Asteroideae</taxon>
        <taxon>Heliantheae alliance</taxon>
        <taxon>Heliantheae</taxon>
        <taxon>Helianthus</taxon>
    </lineage>
</organism>
<evidence type="ECO:0000256" key="1">
    <source>
        <dbReference type="SAM" id="Phobius"/>
    </source>
</evidence>
<keyword evidence="1" id="KW-0812">Transmembrane</keyword>
<dbReference type="AlphaFoldDB" id="A0A251UME5"/>
<feature type="transmembrane region" description="Helical" evidence="1">
    <location>
        <begin position="28"/>
        <end position="53"/>
    </location>
</feature>
<evidence type="ECO:0000313" key="3">
    <source>
        <dbReference type="Proteomes" id="UP000215914"/>
    </source>
</evidence>
<name>A0A251UME5_HELAN</name>
<dbReference type="Proteomes" id="UP000215914">
    <property type="component" value="Chromosome 5"/>
</dbReference>
<sequence length="156" mass="18022">MRIRTSSFGSRWFTSEANRGTTDIATRIVFISVNSFSCSFSWIISQSLLARYYKKSQRNSTMLIVKMKKSIRSRRRSSRRLTDITSSELMRIRTSSFGSRWFTSEANRGTTDIATRIVFISVNSFSCSFSWIISQSLLARYYKKSQRNSTIIVSPT</sequence>
<protein>
    <submittedName>
        <fullName evidence="2">Uncharacterized protein</fullName>
    </submittedName>
</protein>
<evidence type="ECO:0000313" key="2">
    <source>
        <dbReference type="EMBL" id="OTG24219.1"/>
    </source>
</evidence>
<dbReference type="InParanoid" id="A0A251UME5"/>
<gene>
    <name evidence="2" type="ORF">HannXRQ_Chr05g0134251</name>
</gene>
<dbReference type="EMBL" id="CM007894">
    <property type="protein sequence ID" value="OTG24219.1"/>
    <property type="molecule type" value="Genomic_DNA"/>
</dbReference>
<reference evidence="3" key="1">
    <citation type="journal article" date="2017" name="Nature">
        <title>The sunflower genome provides insights into oil metabolism, flowering and Asterid evolution.</title>
        <authorList>
            <person name="Badouin H."/>
            <person name="Gouzy J."/>
            <person name="Grassa C.J."/>
            <person name="Murat F."/>
            <person name="Staton S.E."/>
            <person name="Cottret L."/>
            <person name="Lelandais-Briere C."/>
            <person name="Owens G.L."/>
            <person name="Carrere S."/>
            <person name="Mayjonade B."/>
            <person name="Legrand L."/>
            <person name="Gill N."/>
            <person name="Kane N.C."/>
            <person name="Bowers J.E."/>
            <person name="Hubner S."/>
            <person name="Bellec A."/>
            <person name="Berard A."/>
            <person name="Berges H."/>
            <person name="Blanchet N."/>
            <person name="Boniface M.C."/>
            <person name="Brunel D."/>
            <person name="Catrice O."/>
            <person name="Chaidir N."/>
            <person name="Claudel C."/>
            <person name="Donnadieu C."/>
            <person name="Faraut T."/>
            <person name="Fievet G."/>
            <person name="Helmstetter N."/>
            <person name="King M."/>
            <person name="Knapp S.J."/>
            <person name="Lai Z."/>
            <person name="Le Paslier M.C."/>
            <person name="Lippi Y."/>
            <person name="Lorenzon L."/>
            <person name="Mandel J.R."/>
            <person name="Marage G."/>
            <person name="Marchand G."/>
            <person name="Marquand E."/>
            <person name="Bret-Mestries E."/>
            <person name="Morien E."/>
            <person name="Nambeesan S."/>
            <person name="Nguyen T."/>
            <person name="Pegot-Espagnet P."/>
            <person name="Pouilly N."/>
            <person name="Raftis F."/>
            <person name="Sallet E."/>
            <person name="Schiex T."/>
            <person name="Thomas J."/>
            <person name="Vandecasteele C."/>
            <person name="Vares D."/>
            <person name="Vear F."/>
            <person name="Vautrin S."/>
            <person name="Crespi M."/>
            <person name="Mangin B."/>
            <person name="Burke J.M."/>
            <person name="Salse J."/>
            <person name="Munos S."/>
            <person name="Vincourt P."/>
            <person name="Rieseberg L.H."/>
            <person name="Langlade N.B."/>
        </authorList>
    </citation>
    <scope>NUCLEOTIDE SEQUENCE [LARGE SCALE GENOMIC DNA]</scope>
    <source>
        <strain evidence="3">cv. SF193</strain>
    </source>
</reference>